<dbReference type="PANTHER" id="PTHR21174:SF0">
    <property type="entry name" value="HD PHOSPHOHYDROLASE FAMILY PROTEIN-RELATED"/>
    <property type="match status" value="1"/>
</dbReference>
<evidence type="ECO:0000313" key="1">
    <source>
        <dbReference type="EMBL" id="GLS27017.1"/>
    </source>
</evidence>
<organism evidence="1 2">
    <name type="scientific">Marinibactrum halimedae</name>
    <dbReference type="NCBI Taxonomy" id="1444977"/>
    <lineage>
        <taxon>Bacteria</taxon>
        <taxon>Pseudomonadati</taxon>
        <taxon>Pseudomonadota</taxon>
        <taxon>Gammaproteobacteria</taxon>
        <taxon>Cellvibrionales</taxon>
        <taxon>Cellvibrionaceae</taxon>
        <taxon>Marinibactrum</taxon>
    </lineage>
</organism>
<dbReference type="PANTHER" id="PTHR21174">
    <property type="match status" value="1"/>
</dbReference>
<evidence type="ECO:0000313" key="2">
    <source>
        <dbReference type="Proteomes" id="UP001156870"/>
    </source>
</evidence>
<sequence>MTEQTVAAEAPLEHLWYELMNTTLGEQWLSSPDIKQQAAQWFKALVSAYEEAHRSYHTLEHIASMLNLLNAANIDDVAAHWAVWFHDYIYQPGAKDNESLSAAVAQEVMESLGVKTSIILRATAIILATKSHLPPVNSDEAFKAVLDADMAILGSEPSEFQTYSNRVRAEFRRVPTLLYKIGRRKFLRDVLQQPRIFHTEWFFERFEQQARANLLKALK</sequence>
<dbReference type="EMBL" id="BSPD01000064">
    <property type="protein sequence ID" value="GLS27017.1"/>
    <property type="molecule type" value="Genomic_DNA"/>
</dbReference>
<dbReference type="AlphaFoldDB" id="A0AA37T8Y4"/>
<dbReference type="PIRSF" id="PIRSF035170">
    <property type="entry name" value="HD_phosphohydro"/>
    <property type="match status" value="1"/>
</dbReference>
<dbReference type="Gene3D" id="1.10.3210.10">
    <property type="entry name" value="Hypothetical protein af1432"/>
    <property type="match status" value="1"/>
</dbReference>
<dbReference type="InterPro" id="IPR009218">
    <property type="entry name" value="HD_phosphohydro"/>
</dbReference>
<accession>A0AA37T8Y4</accession>
<protein>
    <recommendedName>
        <fullName evidence="3">Metal-dependent HD superfamily phosphohydrolase</fullName>
    </recommendedName>
</protein>
<proteinExistence type="predicted"/>
<gene>
    <name evidence="1" type="ORF">GCM10007877_27360</name>
</gene>
<dbReference type="RefSeq" id="WP_232594379.1">
    <property type="nucleotide sequence ID" value="NZ_BSPD01000064.1"/>
</dbReference>
<dbReference type="Proteomes" id="UP001156870">
    <property type="component" value="Unassembled WGS sequence"/>
</dbReference>
<keyword evidence="2" id="KW-1185">Reference proteome</keyword>
<comment type="caution">
    <text evidence="1">The sequence shown here is derived from an EMBL/GenBank/DDBJ whole genome shotgun (WGS) entry which is preliminary data.</text>
</comment>
<dbReference type="SUPFAM" id="SSF109604">
    <property type="entry name" value="HD-domain/PDEase-like"/>
    <property type="match status" value="1"/>
</dbReference>
<evidence type="ECO:0008006" key="3">
    <source>
        <dbReference type="Google" id="ProtNLM"/>
    </source>
</evidence>
<name>A0AA37T8Y4_9GAMM</name>
<reference evidence="1 2" key="1">
    <citation type="journal article" date="2014" name="Int. J. Syst. Evol. Microbiol.">
        <title>Complete genome sequence of Corynebacterium casei LMG S-19264T (=DSM 44701T), isolated from a smear-ripened cheese.</title>
        <authorList>
            <consortium name="US DOE Joint Genome Institute (JGI-PGF)"/>
            <person name="Walter F."/>
            <person name="Albersmeier A."/>
            <person name="Kalinowski J."/>
            <person name="Ruckert C."/>
        </authorList>
    </citation>
    <scope>NUCLEOTIDE SEQUENCE [LARGE SCALE GENOMIC DNA]</scope>
    <source>
        <strain evidence="1 2">NBRC 110095</strain>
    </source>
</reference>